<dbReference type="RefSeq" id="WP_138186808.1">
    <property type="nucleotide sequence ID" value="NZ_LS992241.1"/>
</dbReference>
<dbReference type="Gene3D" id="3.40.50.300">
    <property type="entry name" value="P-loop containing nucleotide triphosphate hydrolases"/>
    <property type="match status" value="1"/>
</dbReference>
<evidence type="ECO:0000256" key="2">
    <source>
        <dbReference type="ARBA" id="ARBA00022741"/>
    </source>
</evidence>
<gene>
    <name evidence="5" type="primary">ybbA</name>
    <name evidence="5" type="ORF">PBLR_13485</name>
</gene>
<dbReference type="InterPro" id="IPR003593">
    <property type="entry name" value="AAA+_ATPase"/>
</dbReference>
<feature type="domain" description="ABC transporter" evidence="4">
    <location>
        <begin position="2"/>
        <end position="241"/>
    </location>
</feature>
<dbReference type="Pfam" id="PF00005">
    <property type="entry name" value="ABC_tran"/>
    <property type="match status" value="1"/>
</dbReference>
<organism evidence="5 6">
    <name type="scientific">Paenibacillus alvei</name>
    <name type="common">Bacillus alvei</name>
    <dbReference type="NCBI Taxonomy" id="44250"/>
    <lineage>
        <taxon>Bacteria</taxon>
        <taxon>Bacillati</taxon>
        <taxon>Bacillota</taxon>
        <taxon>Bacilli</taxon>
        <taxon>Bacillales</taxon>
        <taxon>Paenibacillaceae</taxon>
        <taxon>Paenibacillus</taxon>
    </lineage>
</organism>
<dbReference type="GO" id="GO:0005524">
    <property type="term" value="F:ATP binding"/>
    <property type="evidence" value="ECO:0007669"/>
    <property type="project" value="UniProtKB-KW"/>
</dbReference>
<dbReference type="SMART" id="SM00382">
    <property type="entry name" value="AAA"/>
    <property type="match status" value="1"/>
</dbReference>
<evidence type="ECO:0000256" key="3">
    <source>
        <dbReference type="ARBA" id="ARBA00022840"/>
    </source>
</evidence>
<dbReference type="PANTHER" id="PTHR24220:SF659">
    <property type="entry name" value="TRANSPORTER, PUTATIVE-RELATED"/>
    <property type="match status" value="1"/>
</dbReference>
<protein>
    <submittedName>
        <fullName evidence="5">Uncharacterized ABC transporter ATP-binding protein YbbA</fullName>
    </submittedName>
</protein>
<dbReference type="PROSITE" id="PS50893">
    <property type="entry name" value="ABC_TRANSPORTER_2"/>
    <property type="match status" value="1"/>
</dbReference>
<dbReference type="PANTHER" id="PTHR24220">
    <property type="entry name" value="IMPORT ATP-BINDING PROTEIN"/>
    <property type="match status" value="1"/>
</dbReference>
<dbReference type="InterPro" id="IPR027417">
    <property type="entry name" value="P-loop_NTPase"/>
</dbReference>
<dbReference type="Proteomes" id="UP000304148">
    <property type="component" value="Chromosome"/>
</dbReference>
<evidence type="ECO:0000259" key="4">
    <source>
        <dbReference type="PROSITE" id="PS50893"/>
    </source>
</evidence>
<dbReference type="SUPFAM" id="SSF52540">
    <property type="entry name" value="P-loop containing nucleoside triphosphate hydrolases"/>
    <property type="match status" value="1"/>
</dbReference>
<name>A0A383RE01_PAEAL</name>
<evidence type="ECO:0000313" key="5">
    <source>
        <dbReference type="EMBL" id="SYX85063.1"/>
    </source>
</evidence>
<keyword evidence="3 5" id="KW-0067">ATP-binding</keyword>
<evidence type="ECO:0000256" key="1">
    <source>
        <dbReference type="ARBA" id="ARBA00022448"/>
    </source>
</evidence>
<dbReference type="AlphaFoldDB" id="A0A383RE01"/>
<dbReference type="GO" id="GO:0022857">
    <property type="term" value="F:transmembrane transporter activity"/>
    <property type="evidence" value="ECO:0007669"/>
    <property type="project" value="TreeGrafter"/>
</dbReference>
<dbReference type="InterPro" id="IPR003439">
    <property type="entry name" value="ABC_transporter-like_ATP-bd"/>
</dbReference>
<sequence length="242" mass="27276">MIQLHQVRKSYRNQQQLLPILDIPHWHVAQGDRIALLGPSGSGKSTLLYLLCGVLAPDEGTCKVGNEPLHQMTELERDHFRAKHVGIIFQDFHLISSLSAKQNIELVYDGSLHGRARHSHIQQWFERVGLQDRMNHLPGQLSRGQQQRVAIIRALINRPSLLLADEPTGSLDYDTAQYTMNLLLQLAHEEDSTLLTVTHDQHLASQYPKQLHISAINQLAVHPYPAEKSSMNSMQLMEGAAT</sequence>
<dbReference type="GO" id="GO:0005886">
    <property type="term" value="C:plasma membrane"/>
    <property type="evidence" value="ECO:0007669"/>
    <property type="project" value="TreeGrafter"/>
</dbReference>
<evidence type="ECO:0000313" key="6">
    <source>
        <dbReference type="Proteomes" id="UP000304148"/>
    </source>
</evidence>
<dbReference type="InterPro" id="IPR015854">
    <property type="entry name" value="ABC_transpr_LolD-like"/>
</dbReference>
<reference evidence="6" key="1">
    <citation type="submission" date="2018-08" db="EMBL/GenBank/DDBJ databases">
        <authorList>
            <person name="Chevrot R."/>
        </authorList>
    </citation>
    <scope>NUCLEOTIDE SEQUENCE [LARGE SCALE GENOMIC DNA]</scope>
</reference>
<keyword evidence="2" id="KW-0547">Nucleotide-binding</keyword>
<dbReference type="GO" id="GO:0016887">
    <property type="term" value="F:ATP hydrolysis activity"/>
    <property type="evidence" value="ECO:0007669"/>
    <property type="project" value="InterPro"/>
</dbReference>
<accession>A0A383RE01</accession>
<dbReference type="CDD" id="cd03255">
    <property type="entry name" value="ABC_MJ0796_LolCDE_FtsE"/>
    <property type="match status" value="1"/>
</dbReference>
<dbReference type="InterPro" id="IPR017911">
    <property type="entry name" value="MacB-like_ATP-bd"/>
</dbReference>
<dbReference type="EMBL" id="LS992241">
    <property type="protein sequence ID" value="SYX85063.1"/>
    <property type="molecule type" value="Genomic_DNA"/>
</dbReference>
<keyword evidence="1" id="KW-0813">Transport</keyword>
<proteinExistence type="predicted"/>